<accession>A0A812N6C3</accession>
<dbReference type="OrthoDB" id="446137at2759"/>
<reference evidence="2" key="1">
    <citation type="submission" date="2021-02" db="EMBL/GenBank/DDBJ databases">
        <authorList>
            <person name="Dougan E. K."/>
            <person name="Rhodes N."/>
            <person name="Thang M."/>
            <person name="Chan C."/>
        </authorList>
    </citation>
    <scope>NUCLEOTIDE SEQUENCE</scope>
</reference>
<evidence type="ECO:0000313" key="3">
    <source>
        <dbReference type="Proteomes" id="UP000604046"/>
    </source>
</evidence>
<keyword evidence="3" id="KW-1185">Reference proteome</keyword>
<protein>
    <submittedName>
        <fullName evidence="2">Uncharacterized protein</fullName>
    </submittedName>
</protein>
<name>A0A812N6C3_9DINO</name>
<feature type="region of interest" description="Disordered" evidence="1">
    <location>
        <begin position="186"/>
        <end position="214"/>
    </location>
</feature>
<dbReference type="AlphaFoldDB" id="A0A812N6C3"/>
<evidence type="ECO:0000256" key="1">
    <source>
        <dbReference type="SAM" id="MobiDB-lite"/>
    </source>
</evidence>
<feature type="compositionally biased region" description="Low complexity" evidence="1">
    <location>
        <begin position="186"/>
        <end position="205"/>
    </location>
</feature>
<evidence type="ECO:0000313" key="2">
    <source>
        <dbReference type="EMBL" id="CAE7290294.1"/>
    </source>
</evidence>
<organism evidence="2 3">
    <name type="scientific">Symbiodinium natans</name>
    <dbReference type="NCBI Taxonomy" id="878477"/>
    <lineage>
        <taxon>Eukaryota</taxon>
        <taxon>Sar</taxon>
        <taxon>Alveolata</taxon>
        <taxon>Dinophyceae</taxon>
        <taxon>Suessiales</taxon>
        <taxon>Symbiodiniaceae</taxon>
        <taxon>Symbiodinium</taxon>
    </lineage>
</organism>
<comment type="caution">
    <text evidence="2">The sequence shown here is derived from an EMBL/GenBank/DDBJ whole genome shotgun (WGS) entry which is preliminary data.</text>
</comment>
<sequence>MVSALAAPPTQDFGYVFFADEFIWKDNDGKNARTVMAVLNCGFLRLLEWPLRSDRLSRLEMTHGQLQVNLVGMKKPSFDIYEEPCVLIKRMKPGFLYGQSEVTERLCATRDKAHALYNALQLQLRRLDDIHAAQWGYGTHDAEKPQYVLPPDTVQANLLSVVDEFTWGKLPAGGQLKSHPVLLQTATDSEASSSEAHSKSSSTRESLAKPHKIRAPVKVPTRKGSFESKACRAQEELDTIRYPPEDHGNASIRMVVPATPIGDVHFLIEQIQVVSFDVVGKLVRNSDTTFLFEIEGRDGPGIVHAYVQGIDFKAPDSAVEGITKAASSLDSFFRPARGPAVTDLAWQWEPVFTFGYKKADSLKEGPLKATFKMKGEFKLSEGGHWEVLPKAVSDVKFEFGRGGLVQGLINYLVAAYGNMDEIFLTSFWPVLASIIPESLGQAFVQIPMRVGELAHQFSIQGHCLVPELPEESNERCETDQVHITVKDVTTTALLPGPVTEKFLASHLTLNGIPGAQARTQKQIVLPTSLDLRPQTPFWQHFYEKCSPPKP</sequence>
<proteinExistence type="predicted"/>
<dbReference type="EMBL" id="CAJNDS010001935">
    <property type="protein sequence ID" value="CAE7290294.1"/>
    <property type="molecule type" value="Genomic_DNA"/>
</dbReference>
<dbReference type="Proteomes" id="UP000604046">
    <property type="component" value="Unassembled WGS sequence"/>
</dbReference>
<gene>
    <name evidence="2" type="ORF">SNAT2548_LOCUS15317</name>
</gene>